<dbReference type="PATRIC" id="fig|35806.4.peg.1940"/>
<dbReference type="Pfam" id="PF07433">
    <property type="entry name" value="DUF1513"/>
    <property type="match status" value="1"/>
</dbReference>
<name>A0A0D6B1Q7_RHOSU</name>
<dbReference type="InterPro" id="IPR015943">
    <property type="entry name" value="WD40/YVTN_repeat-like_dom_sf"/>
</dbReference>
<evidence type="ECO:0000313" key="2">
    <source>
        <dbReference type="Proteomes" id="UP000064912"/>
    </source>
</evidence>
<dbReference type="eggNOG" id="COG3490">
    <property type="taxonomic scope" value="Bacteria"/>
</dbReference>
<evidence type="ECO:0000313" key="1">
    <source>
        <dbReference type="EMBL" id="BAQ69037.1"/>
    </source>
</evidence>
<protein>
    <recommendedName>
        <fullName evidence="3">Twin-arginine translocation pathway signal</fullName>
    </recommendedName>
</protein>
<dbReference type="InterPro" id="IPR008311">
    <property type="entry name" value="UCP028101"/>
</dbReference>
<proteinExistence type="predicted"/>
<dbReference type="PIRSF" id="PIRSF028101">
    <property type="entry name" value="UCP028101"/>
    <property type="match status" value="1"/>
</dbReference>
<dbReference type="SUPFAM" id="SSF50969">
    <property type="entry name" value="YVTN repeat-like/Quinoprotein amine dehydrogenase"/>
    <property type="match status" value="1"/>
</dbReference>
<reference evidence="1 2" key="1">
    <citation type="submission" date="2015-02" db="EMBL/GenBank/DDBJ databases">
        <title>Genome sequene of Rhodovulum sulfidophilum DSM 2351.</title>
        <authorList>
            <person name="Nagao N."/>
        </authorList>
    </citation>
    <scope>NUCLEOTIDE SEQUENCE [LARGE SCALE GENOMIC DNA]</scope>
    <source>
        <strain evidence="1 2">DSM 2351</strain>
    </source>
</reference>
<dbReference type="KEGG" id="rsu:NHU_01882"/>
<dbReference type="AlphaFoldDB" id="A0A0D6B1Q7"/>
<dbReference type="EMBL" id="AP014800">
    <property type="protein sequence ID" value="BAQ69037.1"/>
    <property type="molecule type" value="Genomic_DNA"/>
</dbReference>
<dbReference type="InterPro" id="IPR011044">
    <property type="entry name" value="Quino_amine_DH_bsu"/>
</dbReference>
<dbReference type="Proteomes" id="UP000064912">
    <property type="component" value="Chromosome"/>
</dbReference>
<dbReference type="Gene3D" id="2.130.10.10">
    <property type="entry name" value="YVTN repeat-like/Quinoprotein amine dehydrogenase"/>
    <property type="match status" value="2"/>
</dbReference>
<sequence>MADRRSFLTGALAASLCPRVGWADAGSPAFLSAAQESDGRQMLVGLDAAGAERFRLPLPQRGHAAAAHPIRPEATAFARRPGTFALVIDCREGRVNAVLDAPEGRHFYGHGAYSVDGRYMYTAENDYDTARGVIGVWDTEAGYLRVGEFESHGIGPHDIKLMPDGKSLVIANGGIETHPDSGRTKLNIPFMEPNLAYVSTEGTLLETIAPPADWHMNSIRHLALGPGGTVAFAMQWQGPRAEMPPLLGLHRRGAAPVWLDAPGAEQAAMQGYAGSVAISEDGAEAAISSPRGGRVHVFDIAGARFAGAIEARDVCGLAPAAGGGFVATTGTGAVMGLRDLHPVWTAQQAHAFDNHLVTVGAA</sequence>
<gene>
    <name evidence="1" type="ORF">NHU_01882</name>
</gene>
<organism evidence="1 2">
    <name type="scientific">Rhodovulum sulfidophilum</name>
    <name type="common">Rhodobacter sulfidophilus</name>
    <dbReference type="NCBI Taxonomy" id="35806"/>
    <lineage>
        <taxon>Bacteria</taxon>
        <taxon>Pseudomonadati</taxon>
        <taxon>Pseudomonadota</taxon>
        <taxon>Alphaproteobacteria</taxon>
        <taxon>Rhodobacterales</taxon>
        <taxon>Paracoccaceae</taxon>
        <taxon>Rhodovulum</taxon>
    </lineage>
</organism>
<dbReference type="PROSITE" id="PS51318">
    <property type="entry name" value="TAT"/>
    <property type="match status" value="1"/>
</dbReference>
<dbReference type="InterPro" id="IPR006311">
    <property type="entry name" value="TAT_signal"/>
</dbReference>
<accession>A0A0D6B1Q7</accession>
<evidence type="ECO:0008006" key="3">
    <source>
        <dbReference type="Google" id="ProtNLM"/>
    </source>
</evidence>